<accession>A0ABQ3EHF9</accession>
<proteinExistence type="predicted"/>
<evidence type="ECO:0000256" key="1">
    <source>
        <dbReference type="SAM" id="MobiDB-lite"/>
    </source>
</evidence>
<evidence type="ECO:0000313" key="3">
    <source>
        <dbReference type="EMBL" id="GHB34237.1"/>
    </source>
</evidence>
<dbReference type="InterPro" id="IPR013766">
    <property type="entry name" value="Thioredoxin_domain"/>
</dbReference>
<dbReference type="CDD" id="cd02947">
    <property type="entry name" value="TRX_family"/>
    <property type="match status" value="1"/>
</dbReference>
<dbReference type="Proteomes" id="UP000646745">
    <property type="component" value="Unassembled WGS sequence"/>
</dbReference>
<evidence type="ECO:0000313" key="4">
    <source>
        <dbReference type="Proteomes" id="UP000646745"/>
    </source>
</evidence>
<protein>
    <submittedName>
        <fullName evidence="3">Thiol reductase thioredoxin</fullName>
    </submittedName>
</protein>
<dbReference type="SUPFAM" id="SSF52833">
    <property type="entry name" value="Thioredoxin-like"/>
    <property type="match status" value="1"/>
</dbReference>
<dbReference type="RefSeq" id="WP_189446200.1">
    <property type="nucleotide sequence ID" value="NZ_BMZI01000010.1"/>
</dbReference>
<organism evidence="3 4">
    <name type="scientific">Salinicola rhizosphaerae</name>
    <dbReference type="NCBI Taxonomy" id="1443141"/>
    <lineage>
        <taxon>Bacteria</taxon>
        <taxon>Pseudomonadati</taxon>
        <taxon>Pseudomonadota</taxon>
        <taxon>Gammaproteobacteria</taxon>
        <taxon>Oceanospirillales</taxon>
        <taxon>Halomonadaceae</taxon>
        <taxon>Salinicola</taxon>
    </lineage>
</organism>
<dbReference type="Pfam" id="PF00085">
    <property type="entry name" value="Thioredoxin"/>
    <property type="match status" value="1"/>
</dbReference>
<dbReference type="InterPro" id="IPR036249">
    <property type="entry name" value="Thioredoxin-like_sf"/>
</dbReference>
<comment type="caution">
    <text evidence="3">The sequence shown here is derived from an EMBL/GenBank/DDBJ whole genome shotgun (WGS) entry which is preliminary data.</text>
</comment>
<dbReference type="PROSITE" id="PS51352">
    <property type="entry name" value="THIOREDOXIN_2"/>
    <property type="match status" value="1"/>
</dbReference>
<sequence length="119" mass="13396">MTTSKHIHVTPPLPAYTTEEPTSEALNRLSGPAIVEFGAPWCPWCQAAQPLIREAISSYRELPYFRVEDGKGRRLGRAFHVKLWPTFVFLRDGKEVARCVRPESVKTLAQALAEMVDSD</sequence>
<name>A0ABQ3EHF9_9GAMM</name>
<reference evidence="4" key="1">
    <citation type="journal article" date="2019" name="Int. J. Syst. Evol. Microbiol.">
        <title>The Global Catalogue of Microorganisms (GCM) 10K type strain sequencing project: providing services to taxonomists for standard genome sequencing and annotation.</title>
        <authorList>
            <consortium name="The Broad Institute Genomics Platform"/>
            <consortium name="The Broad Institute Genome Sequencing Center for Infectious Disease"/>
            <person name="Wu L."/>
            <person name="Ma J."/>
        </authorList>
    </citation>
    <scope>NUCLEOTIDE SEQUENCE [LARGE SCALE GENOMIC DNA]</scope>
    <source>
        <strain evidence="4">KCTC 32998</strain>
    </source>
</reference>
<dbReference type="EMBL" id="BMZI01000010">
    <property type="protein sequence ID" value="GHB34237.1"/>
    <property type="molecule type" value="Genomic_DNA"/>
</dbReference>
<gene>
    <name evidence="3" type="ORF">GCM10009038_36650</name>
</gene>
<keyword evidence="4" id="KW-1185">Reference proteome</keyword>
<feature type="region of interest" description="Disordered" evidence="1">
    <location>
        <begin position="1"/>
        <end position="20"/>
    </location>
</feature>
<dbReference type="Gene3D" id="3.40.30.10">
    <property type="entry name" value="Glutaredoxin"/>
    <property type="match status" value="1"/>
</dbReference>
<evidence type="ECO:0000259" key="2">
    <source>
        <dbReference type="PROSITE" id="PS51352"/>
    </source>
</evidence>
<feature type="domain" description="Thioredoxin" evidence="2">
    <location>
        <begin position="7"/>
        <end position="117"/>
    </location>
</feature>